<evidence type="ECO:0000313" key="8">
    <source>
        <dbReference type="EMBL" id="QDG54375.1"/>
    </source>
</evidence>
<sequence length="117" mass="13116">MSEDTKEEQEYKFFKVLADDKLAEGEGKEVRAGLKKVAIFKYEGEVHAIQNFCPHAGGPLGLGEFSNGVVRCPRHHWGFDVKTGACRTNPRYSTRRYPTRVEDGYILVGVPDDGKLV</sequence>
<keyword evidence="4" id="KW-0411">Iron-sulfur</keyword>
<dbReference type="GO" id="GO:0046872">
    <property type="term" value="F:metal ion binding"/>
    <property type="evidence" value="ECO:0007669"/>
    <property type="project" value="UniProtKB-KW"/>
</dbReference>
<dbReference type="CDD" id="cd03467">
    <property type="entry name" value="Rieske"/>
    <property type="match status" value="1"/>
</dbReference>
<dbReference type="RefSeq" id="WP_141200819.1">
    <property type="nucleotide sequence ID" value="NZ_CP041186.1"/>
</dbReference>
<comment type="cofactor">
    <cofactor evidence="5">
        <name>[2Fe-2S] cluster</name>
        <dbReference type="ChEBI" id="CHEBI:190135"/>
    </cofactor>
</comment>
<evidence type="ECO:0000256" key="4">
    <source>
        <dbReference type="ARBA" id="ARBA00023014"/>
    </source>
</evidence>
<accession>A0A4Y6Q2Z1</accession>
<dbReference type="InterPro" id="IPR036922">
    <property type="entry name" value="Rieske_2Fe-2S_sf"/>
</dbReference>
<evidence type="ECO:0000256" key="3">
    <source>
        <dbReference type="ARBA" id="ARBA00023004"/>
    </source>
</evidence>
<dbReference type="EMBL" id="CP041186">
    <property type="protein sequence ID" value="QDG54375.1"/>
    <property type="molecule type" value="Genomic_DNA"/>
</dbReference>
<dbReference type="SUPFAM" id="SSF50022">
    <property type="entry name" value="ISP domain"/>
    <property type="match status" value="1"/>
</dbReference>
<dbReference type="InterPro" id="IPR017941">
    <property type="entry name" value="Rieske_2Fe-2S"/>
</dbReference>
<comment type="similarity">
    <text evidence="6">Belongs to the bacterial ring-hydroxylating dioxygenase ferredoxin component family.</text>
</comment>
<reference evidence="8 9" key="1">
    <citation type="submission" date="2019-06" db="EMBL/GenBank/DDBJ databases">
        <title>Persicimonas caeni gen. nov., sp. nov., a predatory bacterium isolated from solar saltern.</title>
        <authorList>
            <person name="Wang S."/>
        </authorList>
    </citation>
    <scope>NUCLEOTIDE SEQUENCE [LARGE SCALE GENOMIC DNA]</scope>
    <source>
        <strain evidence="8 9">YN101</strain>
    </source>
</reference>
<dbReference type="Gene3D" id="2.102.10.10">
    <property type="entry name" value="Rieske [2Fe-2S] iron-sulphur domain"/>
    <property type="match status" value="1"/>
</dbReference>
<organism evidence="8 9">
    <name type="scientific">Persicimonas caeni</name>
    <dbReference type="NCBI Taxonomy" id="2292766"/>
    <lineage>
        <taxon>Bacteria</taxon>
        <taxon>Deltaproteobacteria</taxon>
        <taxon>Bradymonadales</taxon>
        <taxon>Bradymonadaceae</taxon>
        <taxon>Persicimonas</taxon>
    </lineage>
</organism>
<dbReference type="Pfam" id="PF00355">
    <property type="entry name" value="Rieske"/>
    <property type="match status" value="1"/>
</dbReference>
<feature type="domain" description="Rieske" evidence="7">
    <location>
        <begin position="14"/>
        <end position="108"/>
    </location>
</feature>
<evidence type="ECO:0000256" key="5">
    <source>
        <dbReference type="ARBA" id="ARBA00034078"/>
    </source>
</evidence>
<dbReference type="PANTHER" id="PTHR21496">
    <property type="entry name" value="FERREDOXIN-RELATED"/>
    <property type="match status" value="1"/>
</dbReference>
<accession>A0A5B8YGV9</accession>
<dbReference type="AlphaFoldDB" id="A0A4Y6Q2Z1"/>
<keyword evidence="1" id="KW-0001">2Fe-2S</keyword>
<dbReference type="PROSITE" id="PS51296">
    <property type="entry name" value="RIESKE"/>
    <property type="match status" value="1"/>
</dbReference>
<keyword evidence="3" id="KW-0408">Iron</keyword>
<evidence type="ECO:0000313" key="9">
    <source>
        <dbReference type="Proteomes" id="UP000315995"/>
    </source>
</evidence>
<evidence type="ECO:0000256" key="1">
    <source>
        <dbReference type="ARBA" id="ARBA00022714"/>
    </source>
</evidence>
<evidence type="ECO:0000256" key="6">
    <source>
        <dbReference type="ARBA" id="ARBA00038001"/>
    </source>
</evidence>
<proteinExistence type="inferred from homology"/>
<evidence type="ECO:0000259" key="7">
    <source>
        <dbReference type="PROSITE" id="PS51296"/>
    </source>
</evidence>
<gene>
    <name evidence="8" type="ORF">FIV42_27615</name>
</gene>
<dbReference type="OrthoDB" id="9800167at2"/>
<protein>
    <submittedName>
        <fullName evidence="8">Rieske (2Fe-2S) protein</fullName>
    </submittedName>
</protein>
<evidence type="ECO:0000256" key="2">
    <source>
        <dbReference type="ARBA" id="ARBA00022723"/>
    </source>
</evidence>
<dbReference type="PANTHER" id="PTHR21496:SF0">
    <property type="entry name" value="RIESKE DOMAIN-CONTAINING PROTEIN"/>
    <property type="match status" value="1"/>
</dbReference>
<keyword evidence="9" id="KW-1185">Reference proteome</keyword>
<keyword evidence="2" id="KW-0479">Metal-binding</keyword>
<dbReference type="Proteomes" id="UP000315995">
    <property type="component" value="Chromosome"/>
</dbReference>
<name>A0A4Y6Q2Z1_PERCE</name>
<dbReference type="GO" id="GO:0051537">
    <property type="term" value="F:2 iron, 2 sulfur cluster binding"/>
    <property type="evidence" value="ECO:0007669"/>
    <property type="project" value="UniProtKB-KW"/>
</dbReference>